<comment type="caution">
    <text evidence="2">The sequence shown here is derived from an EMBL/GenBank/DDBJ whole genome shotgun (WGS) entry which is preliminary data.</text>
</comment>
<keyword evidence="1" id="KW-0812">Transmembrane</keyword>
<dbReference type="Proteomes" id="UP000230903">
    <property type="component" value="Unassembled WGS sequence"/>
</dbReference>
<evidence type="ECO:0000313" key="2">
    <source>
        <dbReference type="EMBL" id="PIR87617.1"/>
    </source>
</evidence>
<dbReference type="Pfam" id="PF04350">
    <property type="entry name" value="PilO"/>
    <property type="match status" value="1"/>
</dbReference>
<dbReference type="InterPro" id="IPR007445">
    <property type="entry name" value="PilO"/>
</dbReference>
<evidence type="ECO:0008006" key="4">
    <source>
        <dbReference type="Google" id="ProtNLM"/>
    </source>
</evidence>
<organism evidence="2 3">
    <name type="scientific">Candidatus Harrisonbacteria bacterium CG10_big_fil_rev_8_21_14_0_10_45_28</name>
    <dbReference type="NCBI Taxonomy" id="1974586"/>
    <lineage>
        <taxon>Bacteria</taxon>
        <taxon>Candidatus Harrisoniibacteriota</taxon>
    </lineage>
</organism>
<dbReference type="GO" id="GO:0043683">
    <property type="term" value="P:type IV pilus assembly"/>
    <property type="evidence" value="ECO:0007669"/>
    <property type="project" value="InterPro"/>
</dbReference>
<reference evidence="3" key="1">
    <citation type="submission" date="2017-09" db="EMBL/GenBank/DDBJ databases">
        <title>Depth-based differentiation of microbial function through sediment-hosted aquifers and enrichment of novel symbionts in the deep terrestrial subsurface.</title>
        <authorList>
            <person name="Probst A.J."/>
            <person name="Ladd B."/>
            <person name="Jarett J.K."/>
            <person name="Geller-Mcgrath D.E."/>
            <person name="Sieber C.M.K."/>
            <person name="Emerson J.B."/>
            <person name="Anantharaman K."/>
            <person name="Thomas B.C."/>
            <person name="Malmstrom R."/>
            <person name="Stieglmeier M."/>
            <person name="Klingl A."/>
            <person name="Woyke T."/>
            <person name="Ryan C.M."/>
            <person name="Banfield J.F."/>
        </authorList>
    </citation>
    <scope>NUCLEOTIDE SEQUENCE [LARGE SCALE GENOMIC DNA]</scope>
</reference>
<dbReference type="AlphaFoldDB" id="A0A2H0UMH3"/>
<sequence length="176" mass="19357">MENFKRRLIISVSLLVGALLIFIILIILVNSDLNKSAENISAIKNQVVARNQAIEVIAGSASIMDEVRYDTKVLEKILPNKDELINLPTQLEALAASLHLEFAFRFGAEKSGDTGQSTIDFVMTLAGQYENIRLFLSDLEIHRYIISLGSMDLQHGQTGGYSLSTAGTIFIAKSNN</sequence>
<keyword evidence="1" id="KW-0472">Membrane</keyword>
<evidence type="ECO:0000313" key="3">
    <source>
        <dbReference type="Proteomes" id="UP000230903"/>
    </source>
</evidence>
<proteinExistence type="predicted"/>
<name>A0A2H0UMH3_9BACT</name>
<keyword evidence="1" id="KW-1133">Transmembrane helix</keyword>
<dbReference type="GO" id="GO:0043107">
    <property type="term" value="P:type IV pilus-dependent motility"/>
    <property type="evidence" value="ECO:0007669"/>
    <property type="project" value="InterPro"/>
</dbReference>
<evidence type="ECO:0000256" key="1">
    <source>
        <dbReference type="SAM" id="Phobius"/>
    </source>
</evidence>
<feature type="transmembrane region" description="Helical" evidence="1">
    <location>
        <begin position="7"/>
        <end position="29"/>
    </location>
</feature>
<gene>
    <name evidence="2" type="ORF">COU10_03720</name>
</gene>
<dbReference type="InterPro" id="IPR014717">
    <property type="entry name" value="Transl_elong_EF1B/ribsomal_bS6"/>
</dbReference>
<dbReference type="EMBL" id="PFBC01000056">
    <property type="protein sequence ID" value="PIR87617.1"/>
    <property type="molecule type" value="Genomic_DNA"/>
</dbReference>
<dbReference type="Gene3D" id="3.30.70.60">
    <property type="match status" value="1"/>
</dbReference>
<protein>
    <recommendedName>
        <fullName evidence="4">Type 4a pilus biogenesis protein PilO</fullName>
    </recommendedName>
</protein>
<accession>A0A2H0UMH3</accession>